<name>A0A8S3ZPW9_9EUPU</name>
<dbReference type="EMBL" id="CAJHNH020004779">
    <property type="protein sequence ID" value="CAG5131644.1"/>
    <property type="molecule type" value="Genomic_DNA"/>
</dbReference>
<dbReference type="OrthoDB" id="6136444at2759"/>
<proteinExistence type="predicted"/>
<comment type="caution">
    <text evidence="1">The sequence shown here is derived from an EMBL/GenBank/DDBJ whole genome shotgun (WGS) entry which is preliminary data.</text>
</comment>
<gene>
    <name evidence="1" type="ORF">CUNI_LOCUS17202</name>
</gene>
<dbReference type="Proteomes" id="UP000678393">
    <property type="component" value="Unassembled WGS sequence"/>
</dbReference>
<sequence length="336" mass="37695">MSTGRSCVNSEIPLREDTLRLAREARCDQGTHEVEVSFNAESDLHHALIMCDKNPGHHNYTPVREISLDKFPECVQDIEVLEFIKIKAQETVRLTCNVTSLARPEGYTFHNYRGSSMMRCGSGRVWGVFKDRIRTDIPCPFGDCQETKGPHTVSGYIKVHTAMHVIFDDAEAQSTLVDFFYDIPNDRSSVVTARGVQVVKSDVQGDYCIIDCVTHDPDLCTTMDFIRQQWTSRWPQVEKVLYGNNVSVAISHPHGCSKQFSIGTLIQREFKKVGSDQCWYKYTYKAATCPGCSGAPVWVSGGDGLPSSYAPHSGHEGNAVNRSTVWFLWKSGQEQI</sequence>
<dbReference type="SUPFAM" id="SSF50494">
    <property type="entry name" value="Trypsin-like serine proteases"/>
    <property type="match status" value="1"/>
</dbReference>
<evidence type="ECO:0000313" key="2">
    <source>
        <dbReference type="Proteomes" id="UP000678393"/>
    </source>
</evidence>
<accession>A0A8S3ZPW9</accession>
<dbReference type="AlphaFoldDB" id="A0A8S3ZPW9"/>
<protein>
    <submittedName>
        <fullName evidence="1">Uncharacterized protein</fullName>
    </submittedName>
</protein>
<reference evidence="1" key="1">
    <citation type="submission" date="2021-04" db="EMBL/GenBank/DDBJ databases">
        <authorList>
            <consortium name="Molecular Ecology Group"/>
        </authorList>
    </citation>
    <scope>NUCLEOTIDE SEQUENCE</scope>
</reference>
<keyword evidence="2" id="KW-1185">Reference proteome</keyword>
<evidence type="ECO:0000313" key="1">
    <source>
        <dbReference type="EMBL" id="CAG5131644.1"/>
    </source>
</evidence>
<dbReference type="InterPro" id="IPR009003">
    <property type="entry name" value="Peptidase_S1_PA"/>
</dbReference>
<organism evidence="1 2">
    <name type="scientific">Candidula unifasciata</name>
    <dbReference type="NCBI Taxonomy" id="100452"/>
    <lineage>
        <taxon>Eukaryota</taxon>
        <taxon>Metazoa</taxon>
        <taxon>Spiralia</taxon>
        <taxon>Lophotrochozoa</taxon>
        <taxon>Mollusca</taxon>
        <taxon>Gastropoda</taxon>
        <taxon>Heterobranchia</taxon>
        <taxon>Euthyneura</taxon>
        <taxon>Panpulmonata</taxon>
        <taxon>Eupulmonata</taxon>
        <taxon>Stylommatophora</taxon>
        <taxon>Helicina</taxon>
        <taxon>Helicoidea</taxon>
        <taxon>Geomitridae</taxon>
        <taxon>Candidula</taxon>
    </lineage>
</organism>